<dbReference type="EMBL" id="OX465081">
    <property type="protein sequence ID" value="CAI9284207.1"/>
    <property type="molecule type" value="Genomic_DNA"/>
</dbReference>
<protein>
    <submittedName>
        <fullName evidence="1">Uncharacterized protein</fullName>
    </submittedName>
</protein>
<gene>
    <name evidence="1" type="ORF">LSALG_LOCUS23752</name>
</gene>
<accession>A0AA35Z286</accession>
<evidence type="ECO:0000313" key="2">
    <source>
        <dbReference type="Proteomes" id="UP001177003"/>
    </source>
</evidence>
<evidence type="ECO:0000313" key="1">
    <source>
        <dbReference type="EMBL" id="CAI9284207.1"/>
    </source>
</evidence>
<organism evidence="1 2">
    <name type="scientific">Lactuca saligna</name>
    <name type="common">Willowleaf lettuce</name>
    <dbReference type="NCBI Taxonomy" id="75948"/>
    <lineage>
        <taxon>Eukaryota</taxon>
        <taxon>Viridiplantae</taxon>
        <taxon>Streptophyta</taxon>
        <taxon>Embryophyta</taxon>
        <taxon>Tracheophyta</taxon>
        <taxon>Spermatophyta</taxon>
        <taxon>Magnoliopsida</taxon>
        <taxon>eudicotyledons</taxon>
        <taxon>Gunneridae</taxon>
        <taxon>Pentapetalae</taxon>
        <taxon>asterids</taxon>
        <taxon>campanulids</taxon>
        <taxon>Asterales</taxon>
        <taxon>Asteraceae</taxon>
        <taxon>Cichorioideae</taxon>
        <taxon>Cichorieae</taxon>
        <taxon>Lactucinae</taxon>
        <taxon>Lactuca</taxon>
    </lineage>
</organism>
<keyword evidence="2" id="KW-1185">Reference proteome</keyword>
<proteinExistence type="predicted"/>
<dbReference type="AlphaFoldDB" id="A0AA35Z286"/>
<name>A0AA35Z286_LACSI</name>
<reference evidence="1" key="1">
    <citation type="submission" date="2023-04" db="EMBL/GenBank/DDBJ databases">
        <authorList>
            <person name="Vijverberg K."/>
            <person name="Xiong W."/>
            <person name="Schranz E."/>
        </authorList>
    </citation>
    <scope>NUCLEOTIDE SEQUENCE</scope>
</reference>
<dbReference type="Proteomes" id="UP001177003">
    <property type="component" value="Chromosome 5"/>
</dbReference>
<sequence>MLTVPPLPHPTASTKNPQVYKPKLVAIGIELAVVWEAICQANVTEFCPQELKKYSLMQHHNEASNDSDLVKMDDHYSDDFFDFDDESECDYIITLPEDQTDLAESTLLKTVGATWLKSDKREDHLAIRPWNIVHKYVADGSLEFFIVIIFLIDNHGGLVREHMPGRYAELDQYCWADEFSQQHGGAPNAWALSFERQNGTVVWAFKLQHMMSVDRMAGANILSLAAMEQTQMSAHTLAQNTNPKFQARPAGGDWANEYQQQYNTGPSSTSSADQYAREEASKTFILLILSIGIQ</sequence>